<dbReference type="GO" id="GO:0003677">
    <property type="term" value="F:DNA binding"/>
    <property type="evidence" value="ECO:0007669"/>
    <property type="project" value="UniProtKB-UniRule"/>
</dbReference>
<dbReference type="GO" id="GO:0000428">
    <property type="term" value="C:DNA-directed RNA polymerase complex"/>
    <property type="evidence" value="ECO:0007669"/>
    <property type="project" value="UniProtKB-KW"/>
</dbReference>
<dbReference type="Proteomes" id="UP000471052">
    <property type="component" value="Unassembled WGS sequence"/>
</dbReference>
<keyword evidence="1 5" id="KW-0240">DNA-directed RNA polymerase</keyword>
<dbReference type="GO" id="GO:0006351">
    <property type="term" value="P:DNA-templated transcription"/>
    <property type="evidence" value="ECO:0007669"/>
    <property type="project" value="UniProtKB-UniRule"/>
</dbReference>
<dbReference type="Proteomes" id="UP001212085">
    <property type="component" value="Chromosome"/>
</dbReference>
<evidence type="ECO:0000313" key="7">
    <source>
        <dbReference type="EMBL" id="WBB06234.1"/>
    </source>
</evidence>
<comment type="catalytic activity">
    <reaction evidence="5">
        <text>RNA(n) + a ribonucleoside 5'-triphosphate = RNA(n+1) + diphosphate</text>
        <dbReference type="Rhea" id="RHEA:21248"/>
        <dbReference type="Rhea" id="RHEA-COMP:14527"/>
        <dbReference type="Rhea" id="RHEA-COMP:17342"/>
        <dbReference type="ChEBI" id="CHEBI:33019"/>
        <dbReference type="ChEBI" id="CHEBI:61557"/>
        <dbReference type="ChEBI" id="CHEBI:140395"/>
        <dbReference type="EC" id="2.7.7.6"/>
    </reaction>
</comment>
<dbReference type="GO" id="GO:0003899">
    <property type="term" value="F:DNA-directed RNA polymerase activity"/>
    <property type="evidence" value="ECO:0007669"/>
    <property type="project" value="UniProtKB-UniRule"/>
</dbReference>
<sequence>MIYKVFYQENKDRSPHREKTKVIYLEVEASNELEGRIKTRKLVEEKTPYNVEFIELLSEKHLAYEKETGAFELTEL</sequence>
<keyword evidence="2 5" id="KW-0808">Transferase</keyword>
<dbReference type="Pfam" id="PF07288">
    <property type="entry name" value="RpoY"/>
    <property type="match status" value="1"/>
</dbReference>
<evidence type="ECO:0000256" key="4">
    <source>
        <dbReference type="ARBA" id="ARBA00023163"/>
    </source>
</evidence>
<dbReference type="HAMAP" id="MF_01553">
    <property type="entry name" value="RNApol_bact_RpoY"/>
    <property type="match status" value="1"/>
</dbReference>
<dbReference type="EMBL" id="VUNP01000028">
    <property type="protein sequence ID" value="MST54068.1"/>
    <property type="molecule type" value="Genomic_DNA"/>
</dbReference>
<reference evidence="7 9" key="2">
    <citation type="submission" date="2022-12" db="EMBL/GenBank/DDBJ databases">
        <title>Streptococcus alactolyticus LGM, complete genome.</title>
        <authorList>
            <person name="Liu Z."/>
            <person name="Mu C."/>
            <person name="Zhu W."/>
        </authorList>
    </citation>
    <scope>NUCLEOTIDE SEQUENCE [LARGE SCALE GENOMIC DNA]</scope>
    <source>
        <strain evidence="7 9">LGM</strain>
    </source>
</reference>
<name>A0A6N7X5U5_STRAY</name>
<protein>
    <recommendedName>
        <fullName evidence="5">DNA-directed RNA polymerase subunit epsilon</fullName>
        <shortName evidence="5">RNAP epsilon subunit</shortName>
        <ecNumber evidence="5">2.7.7.6</ecNumber>
    </recommendedName>
    <alternativeName>
        <fullName evidence="5">RNA polymerase epsilon subunit</fullName>
    </alternativeName>
    <alternativeName>
        <fullName evidence="5">Transcriptase subunit epsilon</fullName>
    </alternativeName>
</protein>
<evidence type="ECO:0000256" key="3">
    <source>
        <dbReference type="ARBA" id="ARBA00022695"/>
    </source>
</evidence>
<dbReference type="EC" id="2.7.7.6" evidence="5"/>
<dbReference type="NCBIfam" id="NF010188">
    <property type="entry name" value="PRK13667.1"/>
    <property type="match status" value="1"/>
</dbReference>
<accession>A0A6N7X5U5</accession>
<organism evidence="6 8">
    <name type="scientific">Streptococcus alactolyticus</name>
    <dbReference type="NCBI Taxonomy" id="29389"/>
    <lineage>
        <taxon>Bacteria</taxon>
        <taxon>Bacillati</taxon>
        <taxon>Bacillota</taxon>
        <taxon>Bacilli</taxon>
        <taxon>Lactobacillales</taxon>
        <taxon>Streptococcaceae</taxon>
        <taxon>Streptococcus</taxon>
    </lineage>
</organism>
<dbReference type="GeneID" id="99637457"/>
<dbReference type="EMBL" id="CP114883">
    <property type="protein sequence ID" value="WBB06234.1"/>
    <property type="molecule type" value="Genomic_DNA"/>
</dbReference>
<evidence type="ECO:0000313" key="6">
    <source>
        <dbReference type="EMBL" id="MST54068.1"/>
    </source>
</evidence>
<reference evidence="6 8" key="1">
    <citation type="submission" date="2019-08" db="EMBL/GenBank/DDBJ databases">
        <title>In-depth cultivation of the pig gut microbiome towards novel bacterial diversity and tailored functional studies.</title>
        <authorList>
            <person name="Wylensek D."/>
            <person name="Hitch T.C.A."/>
            <person name="Clavel T."/>
        </authorList>
    </citation>
    <scope>NUCLEOTIDE SEQUENCE [LARGE SCALE GENOMIC DNA]</scope>
    <source>
        <strain evidence="6 8">BL-178-WT-3A</strain>
    </source>
</reference>
<dbReference type="RefSeq" id="WP_154455192.1">
    <property type="nucleotide sequence ID" value="NZ_BRXN01000025.1"/>
</dbReference>
<keyword evidence="9" id="KW-1185">Reference proteome</keyword>
<dbReference type="InterPro" id="IPR009907">
    <property type="entry name" value="RpoY"/>
</dbReference>
<comment type="function">
    <text evidence="5">A non-essential component of RNA polymerase (RNAP).</text>
</comment>
<evidence type="ECO:0000256" key="1">
    <source>
        <dbReference type="ARBA" id="ARBA00022478"/>
    </source>
</evidence>
<evidence type="ECO:0000313" key="9">
    <source>
        <dbReference type="Proteomes" id="UP001212085"/>
    </source>
</evidence>
<evidence type="ECO:0000313" key="8">
    <source>
        <dbReference type="Proteomes" id="UP000471052"/>
    </source>
</evidence>
<proteinExistence type="inferred from homology"/>
<dbReference type="AlphaFoldDB" id="A0A6N7X5U5"/>
<dbReference type="Gene3D" id="3.10.20.730">
    <property type="entry name" value="RNAP, epsilon subunit-like"/>
    <property type="match status" value="1"/>
</dbReference>
<dbReference type="OrthoDB" id="2147503at2"/>
<keyword evidence="4 5" id="KW-0804">Transcription</keyword>
<gene>
    <name evidence="5" type="primary">rpoY</name>
    <name evidence="6" type="ORF">FYJ82_06680</name>
    <name evidence="7" type="ORF">O6R09_08100</name>
</gene>
<comment type="similarity">
    <text evidence="5">Belongs to the RNA polymerase subunit epsilon family.</text>
</comment>
<evidence type="ECO:0000256" key="5">
    <source>
        <dbReference type="HAMAP-Rule" id="MF_01553"/>
    </source>
</evidence>
<evidence type="ECO:0000256" key="2">
    <source>
        <dbReference type="ARBA" id="ARBA00022679"/>
    </source>
</evidence>
<keyword evidence="3 5" id="KW-0548">Nucleotidyltransferase</keyword>
<comment type="subunit">
    <text evidence="5">RNAP is composed of a core of 2 alpha, a beta and a beta' subunit. The core is associated with a delta subunit, and at least one of epsilon or omega. When a sigma factor is associated with the core the holoenzyme is formed, which can initiate transcription.</text>
</comment>